<organism evidence="2">
    <name type="scientific">Rhipicephalus microplus</name>
    <name type="common">Cattle tick</name>
    <name type="synonym">Boophilus microplus</name>
    <dbReference type="NCBI Taxonomy" id="6941"/>
    <lineage>
        <taxon>Eukaryota</taxon>
        <taxon>Metazoa</taxon>
        <taxon>Ecdysozoa</taxon>
        <taxon>Arthropoda</taxon>
        <taxon>Chelicerata</taxon>
        <taxon>Arachnida</taxon>
        <taxon>Acari</taxon>
        <taxon>Parasitiformes</taxon>
        <taxon>Ixodida</taxon>
        <taxon>Ixodoidea</taxon>
        <taxon>Ixodidae</taxon>
        <taxon>Rhipicephalinae</taxon>
        <taxon>Rhipicephalus</taxon>
        <taxon>Boophilus</taxon>
    </lineage>
</organism>
<dbReference type="AlphaFoldDB" id="A0A6M2CFW7"/>
<dbReference type="OrthoDB" id="6509890at2759"/>
<evidence type="ECO:0000313" key="2">
    <source>
        <dbReference type="EMBL" id="NOV32939.1"/>
    </source>
</evidence>
<sequence length="193" mass="21133">MKSTGAILSLVVICAMTATSNKVTEKYESIDVVIDKEAHRIGAEAIKVGELLRAIALGLRATQERQEQDDSQSQQYFFGKIFKAIGELGKGAVSIVQGAIDGIKNTAEALTLSDAKATTDAANILRKLVVKDLSLYAGEEGKTYKQFRQHVTEELSRVAESLFKKGEVLCSCRGHMHLDRNEAKFVQLIVEAF</sequence>
<reference evidence="2" key="1">
    <citation type="submission" date="2019-09" db="EMBL/GenBank/DDBJ databases">
        <title>Organ-specific transcriptomic study of the physiology of the cattle tick, Rhipicephalus microplus.</title>
        <authorList>
            <person name="Tirloni L."/>
            <person name="Braz G."/>
            <person name="Gandara A.C.P."/>
            <person name="Sabadin G.A."/>
            <person name="da Silva R.M."/>
            <person name="Guizzo M.G."/>
            <person name="Machado J.A."/>
            <person name="Costa E.P."/>
            <person name="Gomes H.F."/>
            <person name="Moraes J."/>
            <person name="Mota M.B.S."/>
            <person name="Mesquita R.D."/>
            <person name="Alvarenga P.H."/>
            <person name="Alves F."/>
            <person name="Seixas A."/>
            <person name="da Fonseca R.N."/>
            <person name="Fogaca A."/>
            <person name="Logullo C."/>
            <person name="Tanaka A."/>
            <person name="Daffre S."/>
            <person name="Termignoni C."/>
            <person name="Vaz I.S.Jr."/>
            <person name="Oliveira P.L."/>
            <person name="Ribeiro J.M."/>
        </authorList>
    </citation>
    <scope>NUCLEOTIDE SEQUENCE</scope>
    <source>
        <strain evidence="2">Porto Alegre</strain>
    </source>
</reference>
<feature type="chain" id="PRO_5027005911" evidence="1">
    <location>
        <begin position="21"/>
        <end position="193"/>
    </location>
</feature>
<name>A0A6M2CFW7_RHIMP</name>
<dbReference type="VEuPathDB" id="VectorBase:LOC119178330"/>
<proteinExistence type="predicted"/>
<evidence type="ECO:0000256" key="1">
    <source>
        <dbReference type="SAM" id="SignalP"/>
    </source>
</evidence>
<accession>A0A6M2CFW7</accession>
<feature type="signal peptide" evidence="1">
    <location>
        <begin position="1"/>
        <end position="20"/>
    </location>
</feature>
<protein>
    <submittedName>
        <fullName evidence="2">Putative conserved secreted protein midgut overexpressed</fullName>
    </submittedName>
</protein>
<keyword evidence="1" id="KW-0732">Signal</keyword>
<dbReference type="EMBL" id="GHWJ01000202">
    <property type="protein sequence ID" value="NOV32939.1"/>
    <property type="molecule type" value="Transcribed_RNA"/>
</dbReference>